<proteinExistence type="predicted"/>
<reference evidence="2 3" key="1">
    <citation type="journal article" date="2020" name="Genome Biol. Evol.">
        <title>Comparative genomics of strictly vertically transmitted, feminizing microsporidia endosymbionts of amphipod crustaceans.</title>
        <authorList>
            <person name="Cormier A."/>
            <person name="Chebbi M.A."/>
            <person name="Giraud I."/>
            <person name="Wattier R."/>
            <person name="Teixeira M."/>
            <person name="Gilbert C."/>
            <person name="Rigaud T."/>
            <person name="Cordaux R."/>
        </authorList>
    </citation>
    <scope>NUCLEOTIDE SEQUENCE [LARGE SCALE GENOMIC DNA]</scope>
    <source>
        <strain evidence="2 3">Ou3-Ou53</strain>
    </source>
</reference>
<evidence type="ECO:0000256" key="1">
    <source>
        <dbReference type="SAM" id="SignalP"/>
    </source>
</evidence>
<sequence>MIFIYLLDFIVSTSLQFEIEHENTEPLDLSSKPVNQLIIKQTQTFNRDDNLQVNNLGEGNNNQNYSFLENTFDISQSIHDSNVDYILRDFTQECKCIQDDFDVRDLREYLRSTIHFNNTNLKSAPFQFYHLIKVVDNIVRNICDFLGTSFKTNNVFMRDTEYINSIISIYEGFYNLQLIINKKKALKISNDLKILDEFLNILTEEFSNKLDFYFGSSDYSLFYKFNIRGEVAMKASFEDLVSLLLLEIINIKRDVNNLSSLLFIVFLNKDLFNHARFKKFDNTKRNDLLFKSLILLKISSKHEDSMSVDKINRIFIDILTRYINKWRITGTIQNINNLRRDIDLIKPDNIFFNIYTHDNIVFLFNILDNRNSVLKKIAIKDSLEREMIFHSIDDQLAICLLKKCCKLLNNIKYALTSNIEIIEEN</sequence>
<gene>
    <name evidence="2" type="ORF">NGRA_2005</name>
</gene>
<evidence type="ECO:0000313" key="2">
    <source>
        <dbReference type="EMBL" id="KAF9762444.1"/>
    </source>
</evidence>
<keyword evidence="1" id="KW-0732">Signal</keyword>
<dbReference type="Proteomes" id="UP000740883">
    <property type="component" value="Unassembled WGS sequence"/>
</dbReference>
<organism evidence="2 3">
    <name type="scientific">Nosema granulosis</name>
    <dbReference type="NCBI Taxonomy" id="83296"/>
    <lineage>
        <taxon>Eukaryota</taxon>
        <taxon>Fungi</taxon>
        <taxon>Fungi incertae sedis</taxon>
        <taxon>Microsporidia</taxon>
        <taxon>Nosematidae</taxon>
        <taxon>Nosema</taxon>
    </lineage>
</organism>
<comment type="caution">
    <text evidence="2">The sequence shown here is derived from an EMBL/GenBank/DDBJ whole genome shotgun (WGS) entry which is preliminary data.</text>
</comment>
<feature type="chain" id="PRO_5040295889" evidence="1">
    <location>
        <begin position="17"/>
        <end position="425"/>
    </location>
</feature>
<protein>
    <submittedName>
        <fullName evidence="2">Uncharacterized protein</fullName>
    </submittedName>
</protein>
<feature type="signal peptide" evidence="1">
    <location>
        <begin position="1"/>
        <end position="16"/>
    </location>
</feature>
<evidence type="ECO:0000313" key="3">
    <source>
        <dbReference type="Proteomes" id="UP000740883"/>
    </source>
</evidence>
<dbReference type="EMBL" id="SBJO01000168">
    <property type="protein sequence ID" value="KAF9762444.1"/>
    <property type="molecule type" value="Genomic_DNA"/>
</dbReference>
<name>A0A9P6KYU9_9MICR</name>
<keyword evidence="3" id="KW-1185">Reference proteome</keyword>
<accession>A0A9P6KYU9</accession>
<dbReference type="AlphaFoldDB" id="A0A9P6KYU9"/>